<name>A0A2K4MIJ4_9NEIS</name>
<protein>
    <submittedName>
        <fullName evidence="2">Uncharacterized protein</fullName>
    </submittedName>
</protein>
<evidence type="ECO:0000256" key="1">
    <source>
        <dbReference type="SAM" id="Coils"/>
    </source>
</evidence>
<dbReference type="InterPro" id="IPR027417">
    <property type="entry name" value="P-loop_NTPase"/>
</dbReference>
<keyword evidence="3" id="KW-1185">Reference proteome</keyword>
<feature type="coiled-coil region" evidence="1">
    <location>
        <begin position="222"/>
        <end position="277"/>
    </location>
</feature>
<evidence type="ECO:0000313" key="3">
    <source>
        <dbReference type="Proteomes" id="UP000236416"/>
    </source>
</evidence>
<dbReference type="AlphaFoldDB" id="A0A2K4MIJ4"/>
<keyword evidence="1" id="KW-0175">Coiled coil</keyword>
<proteinExistence type="predicted"/>
<sequence>MSDNYLQLRRIIFEGPSDQAELNFVSGVNVICGASDTGKSFLAESIDFMLGGSELREIPERAEYGEIKLDLNVSDGENWRLCRSTSGGNFRAINLDSGDATGIVLKQAHAHGKTDNLSGFLLEKLGLLGKRILKSSAKSTTQSLSIRNLARLVIVQEDEIQQRGSPFWGGQYTTKTAELATIKLLLTGIDDSAVVSFIDTGPENEKQIALIDDLLADISIELEKIGETRGELTAQLERLEISIETRREALDAAQRQLDDLLAQRRKLFEERRTIQDRLDEISDLLTRFDLLREHYNVDIERLIAIRESGSLFVHTRAVPCPLCGTPPEALHLEQSCEGNVDIIVLAASAEIKKIERLQSELNDMIADLRDEAMELKALLSDKDAAYEQLNMKIQETVAPEVRDVRSSFSMLIEIRANVQRALDLYSRAEKLENRKLSLQNEDNGNAIVGTVTSGIPESVAHALSKKVSFILKAWNFPGECHVYFDKQSTDFVIDGKPRGSRGKGLRAITHAAVSIGLLEYCQENGLSHPGFVVLDSPLLAYFKPEGDEDLALKGTDLKERFYEYLLSHHGTESQIIIIENQHPPETLTGQLAMDIFTGNPNEGRAGLL</sequence>
<accession>A0A2K4MIJ4</accession>
<dbReference type="RefSeq" id="WP_103321876.1">
    <property type="nucleotide sequence ID" value="NZ_PPTF01000098.1"/>
</dbReference>
<gene>
    <name evidence="2" type="ORF">C2134_20310</name>
</gene>
<comment type="caution">
    <text evidence="2">The sequence shown here is derived from an EMBL/GenBank/DDBJ whole genome shotgun (WGS) entry which is preliminary data.</text>
</comment>
<dbReference type="Proteomes" id="UP000236416">
    <property type="component" value="Unassembled WGS sequence"/>
</dbReference>
<dbReference type="EMBL" id="PPTF01000098">
    <property type="protein sequence ID" value="POA96890.1"/>
    <property type="molecule type" value="Genomic_DNA"/>
</dbReference>
<feature type="coiled-coil region" evidence="1">
    <location>
        <begin position="347"/>
        <end position="385"/>
    </location>
</feature>
<dbReference type="Gene3D" id="3.40.50.300">
    <property type="entry name" value="P-loop containing nucleotide triphosphate hydrolases"/>
    <property type="match status" value="1"/>
</dbReference>
<evidence type="ECO:0000313" key="2">
    <source>
        <dbReference type="EMBL" id="POA96890.1"/>
    </source>
</evidence>
<dbReference type="SUPFAM" id="SSF52540">
    <property type="entry name" value="P-loop containing nucleoside triphosphate hydrolases"/>
    <property type="match status" value="1"/>
</dbReference>
<organism evidence="2 3">
    <name type="scientific">Chromobacterium sinusclupearum</name>
    <dbReference type="NCBI Taxonomy" id="2077146"/>
    <lineage>
        <taxon>Bacteria</taxon>
        <taxon>Pseudomonadati</taxon>
        <taxon>Pseudomonadota</taxon>
        <taxon>Betaproteobacteria</taxon>
        <taxon>Neisseriales</taxon>
        <taxon>Chromobacteriaceae</taxon>
        <taxon>Chromobacterium</taxon>
    </lineage>
</organism>
<reference evidence="2 3" key="1">
    <citation type="submission" date="2018-01" db="EMBL/GenBank/DDBJ databases">
        <title>Genomic Sequence of Chromobacterium MWU13-2610 from wild cranberry bogs within the Cape Cod National Seashore.</title>
        <authorList>
            <person name="O'Hara-Hanley K."/>
            <person name="Soby S."/>
            <person name="Harrison A."/>
        </authorList>
    </citation>
    <scope>NUCLEOTIDE SEQUENCE [LARGE SCALE GENOMIC DNA]</scope>
    <source>
        <strain evidence="2 3">MWU13-2610</strain>
    </source>
</reference>